<gene>
    <name evidence="2" type="ORF">STAS_14427</name>
</gene>
<evidence type="ECO:0000313" key="2">
    <source>
        <dbReference type="EMBL" id="GER37979.1"/>
    </source>
</evidence>
<sequence length="156" mass="17185">MEDLQEGRRVDLKARHQPLECSLPLKKYTDLLAQEKRKLDSEKPASFLSFVPNSLLRRRPQIICSSTRNRPNPNLSIRASASAPNRPRLHVVRSGQGLTPVVDSPAEGAELGGAAFPCTPFTVKAQGLKTIRFSGRSKQSRSEKTKSPNVAVRDGL</sequence>
<reference evidence="3" key="1">
    <citation type="journal article" date="2019" name="Curr. Biol.">
        <title>Genome Sequence of Striga asiatica Provides Insight into the Evolution of Plant Parasitism.</title>
        <authorList>
            <person name="Yoshida S."/>
            <person name="Kim S."/>
            <person name="Wafula E.K."/>
            <person name="Tanskanen J."/>
            <person name="Kim Y.M."/>
            <person name="Honaas L."/>
            <person name="Yang Z."/>
            <person name="Spallek T."/>
            <person name="Conn C.E."/>
            <person name="Ichihashi Y."/>
            <person name="Cheong K."/>
            <person name="Cui S."/>
            <person name="Der J.P."/>
            <person name="Gundlach H."/>
            <person name="Jiao Y."/>
            <person name="Hori C."/>
            <person name="Ishida J.K."/>
            <person name="Kasahara H."/>
            <person name="Kiba T."/>
            <person name="Kim M.S."/>
            <person name="Koo N."/>
            <person name="Laohavisit A."/>
            <person name="Lee Y.H."/>
            <person name="Lumba S."/>
            <person name="McCourt P."/>
            <person name="Mortimer J.C."/>
            <person name="Mutuku J.M."/>
            <person name="Nomura T."/>
            <person name="Sasaki-Sekimoto Y."/>
            <person name="Seto Y."/>
            <person name="Wang Y."/>
            <person name="Wakatake T."/>
            <person name="Sakakibara H."/>
            <person name="Demura T."/>
            <person name="Yamaguchi S."/>
            <person name="Yoneyama K."/>
            <person name="Manabe R.I."/>
            <person name="Nelson D.C."/>
            <person name="Schulman A.H."/>
            <person name="Timko M.P."/>
            <person name="dePamphilis C.W."/>
            <person name="Choi D."/>
            <person name="Shirasu K."/>
        </authorList>
    </citation>
    <scope>NUCLEOTIDE SEQUENCE [LARGE SCALE GENOMIC DNA]</scope>
    <source>
        <strain evidence="3">cv. UVA1</strain>
    </source>
</reference>
<protein>
    <submittedName>
        <fullName evidence="2">Cna protein B-type domain protein</fullName>
    </submittedName>
</protein>
<feature type="region of interest" description="Disordered" evidence="1">
    <location>
        <begin position="134"/>
        <end position="156"/>
    </location>
</feature>
<dbReference type="AlphaFoldDB" id="A0A5A7PYK9"/>
<evidence type="ECO:0000256" key="1">
    <source>
        <dbReference type="SAM" id="MobiDB-lite"/>
    </source>
</evidence>
<keyword evidence="3" id="KW-1185">Reference proteome</keyword>
<dbReference type="Proteomes" id="UP000325081">
    <property type="component" value="Unassembled WGS sequence"/>
</dbReference>
<evidence type="ECO:0000313" key="3">
    <source>
        <dbReference type="Proteomes" id="UP000325081"/>
    </source>
</evidence>
<organism evidence="2 3">
    <name type="scientific">Striga asiatica</name>
    <name type="common">Asiatic witchweed</name>
    <name type="synonym">Buchnera asiatica</name>
    <dbReference type="NCBI Taxonomy" id="4170"/>
    <lineage>
        <taxon>Eukaryota</taxon>
        <taxon>Viridiplantae</taxon>
        <taxon>Streptophyta</taxon>
        <taxon>Embryophyta</taxon>
        <taxon>Tracheophyta</taxon>
        <taxon>Spermatophyta</taxon>
        <taxon>Magnoliopsida</taxon>
        <taxon>eudicotyledons</taxon>
        <taxon>Gunneridae</taxon>
        <taxon>Pentapetalae</taxon>
        <taxon>asterids</taxon>
        <taxon>lamiids</taxon>
        <taxon>Lamiales</taxon>
        <taxon>Orobanchaceae</taxon>
        <taxon>Buchnereae</taxon>
        <taxon>Striga</taxon>
    </lineage>
</organism>
<name>A0A5A7PYK9_STRAF</name>
<proteinExistence type="predicted"/>
<comment type="caution">
    <text evidence="2">The sequence shown here is derived from an EMBL/GenBank/DDBJ whole genome shotgun (WGS) entry which is preliminary data.</text>
</comment>
<dbReference type="EMBL" id="BKCP01005406">
    <property type="protein sequence ID" value="GER37979.1"/>
    <property type="molecule type" value="Genomic_DNA"/>
</dbReference>
<accession>A0A5A7PYK9</accession>